<organism evidence="2 3">
    <name type="scientific">Penicillium digitatum</name>
    <name type="common">Green mold</name>
    <dbReference type="NCBI Taxonomy" id="36651"/>
    <lineage>
        <taxon>Eukaryota</taxon>
        <taxon>Fungi</taxon>
        <taxon>Dikarya</taxon>
        <taxon>Ascomycota</taxon>
        <taxon>Pezizomycotina</taxon>
        <taxon>Eurotiomycetes</taxon>
        <taxon>Eurotiomycetidae</taxon>
        <taxon>Eurotiales</taxon>
        <taxon>Aspergillaceae</taxon>
        <taxon>Penicillium</taxon>
    </lineage>
</organism>
<dbReference type="Pfam" id="PF18648">
    <property type="entry name" value="ADPRTs_Tse2"/>
    <property type="match status" value="1"/>
</dbReference>
<dbReference type="KEGG" id="pdp:PDIP_49730"/>
<name>A0A7T6XLQ1_PENDI</name>
<evidence type="ECO:0000259" key="1">
    <source>
        <dbReference type="Pfam" id="PF18648"/>
    </source>
</evidence>
<dbReference type="GeneID" id="26233290"/>
<dbReference type="Proteomes" id="UP000595662">
    <property type="component" value="Chromosome 2"/>
</dbReference>
<protein>
    <recommendedName>
        <fullName evidence="1">Tse2 ADP-ribosyltransferase toxin domain-containing protein</fullName>
    </recommendedName>
</protein>
<sequence>MHSAFPASLYRFQIHRFSRLHDRGFRQDDWAAEDGIEVTADGLVHSNITADFSNGALFMPNTHYMQEVTRRSNDYYLEEVESGKPAAEAHYLCIPKGTAIPKSLILFREYTSRFSLQPAHPMPLDTFNNTLTRFYLEFGRTFNPDAWLDRNPYHDAFSDDEEEWMNC</sequence>
<dbReference type="VEuPathDB" id="FungiDB:PDIP_49730"/>
<dbReference type="RefSeq" id="XP_014533967.2">
    <property type="nucleotide sequence ID" value="XM_014678481.2"/>
</dbReference>
<evidence type="ECO:0000313" key="2">
    <source>
        <dbReference type="EMBL" id="QQK43466.1"/>
    </source>
</evidence>
<feature type="domain" description="Tse2 ADP-ribosyltransferase toxin" evidence="1">
    <location>
        <begin position="8"/>
        <end position="147"/>
    </location>
</feature>
<dbReference type="AlphaFoldDB" id="A0A7T6XLQ1"/>
<accession>A0A7T6XLQ1</accession>
<gene>
    <name evidence="2" type="ORF">Pdw03_7367</name>
</gene>
<dbReference type="EMBL" id="CP060775">
    <property type="protein sequence ID" value="QQK43466.1"/>
    <property type="molecule type" value="Genomic_DNA"/>
</dbReference>
<dbReference type="InterPro" id="IPR041018">
    <property type="entry name" value="ADPRTs_Tse2"/>
</dbReference>
<reference evidence="2 3" key="1">
    <citation type="submission" date="2020-08" db="EMBL/GenBank/DDBJ databases">
        <title>The completed genome sequence of the pathogenic ascomycete fungus Penicillium digitatum.</title>
        <authorList>
            <person name="Wang M."/>
        </authorList>
    </citation>
    <scope>NUCLEOTIDE SEQUENCE [LARGE SCALE GENOMIC DNA]</scope>
    <source>
        <strain evidence="2 3">PdW03</strain>
    </source>
</reference>
<evidence type="ECO:0000313" key="3">
    <source>
        <dbReference type="Proteomes" id="UP000595662"/>
    </source>
</evidence>
<proteinExistence type="predicted"/>